<sequence>MILFDLAVLLLTLRYFWRVGHVDDISPYCENLGEALWIYVVFGFSFAILWVTIIIASIDLPPLWRGDGITEARLRLWRWLLSL</sequence>
<reference evidence="2 3" key="1">
    <citation type="journal article" date="2018" name="Nat. Genet.">
        <title>The Rosa genome provides new insights in the design of modern roses.</title>
        <authorList>
            <person name="Bendahmane M."/>
        </authorList>
    </citation>
    <scope>NUCLEOTIDE SEQUENCE [LARGE SCALE GENOMIC DNA]</scope>
    <source>
        <strain evidence="3">cv. Old Blush</strain>
    </source>
</reference>
<protein>
    <submittedName>
        <fullName evidence="2">Uncharacterized protein</fullName>
    </submittedName>
</protein>
<evidence type="ECO:0000256" key="1">
    <source>
        <dbReference type="SAM" id="Phobius"/>
    </source>
</evidence>
<evidence type="ECO:0000313" key="3">
    <source>
        <dbReference type="Proteomes" id="UP000238479"/>
    </source>
</evidence>
<keyword evidence="1" id="KW-0812">Transmembrane</keyword>
<comment type="caution">
    <text evidence="2">The sequence shown here is derived from an EMBL/GenBank/DDBJ whole genome shotgun (WGS) entry which is preliminary data.</text>
</comment>
<proteinExistence type="predicted"/>
<keyword evidence="1" id="KW-0472">Membrane</keyword>
<dbReference type="Proteomes" id="UP000238479">
    <property type="component" value="Chromosome 7"/>
</dbReference>
<organism evidence="2 3">
    <name type="scientific">Rosa chinensis</name>
    <name type="common">China rose</name>
    <dbReference type="NCBI Taxonomy" id="74649"/>
    <lineage>
        <taxon>Eukaryota</taxon>
        <taxon>Viridiplantae</taxon>
        <taxon>Streptophyta</taxon>
        <taxon>Embryophyta</taxon>
        <taxon>Tracheophyta</taxon>
        <taxon>Spermatophyta</taxon>
        <taxon>Magnoliopsida</taxon>
        <taxon>eudicotyledons</taxon>
        <taxon>Gunneridae</taxon>
        <taxon>Pentapetalae</taxon>
        <taxon>rosids</taxon>
        <taxon>fabids</taxon>
        <taxon>Rosales</taxon>
        <taxon>Rosaceae</taxon>
        <taxon>Rosoideae</taxon>
        <taxon>Rosoideae incertae sedis</taxon>
        <taxon>Rosa</taxon>
    </lineage>
</organism>
<keyword evidence="3" id="KW-1185">Reference proteome</keyword>
<dbReference type="EMBL" id="PDCK01000045">
    <property type="protein sequence ID" value="PRQ18042.1"/>
    <property type="molecule type" value="Genomic_DNA"/>
</dbReference>
<gene>
    <name evidence="2" type="ORF">RchiOBHm_Chr7g0201561</name>
</gene>
<name>A0A2P6P817_ROSCH</name>
<keyword evidence="1" id="KW-1133">Transmembrane helix</keyword>
<dbReference type="AlphaFoldDB" id="A0A2P6P817"/>
<accession>A0A2P6P817</accession>
<evidence type="ECO:0000313" key="2">
    <source>
        <dbReference type="EMBL" id="PRQ18042.1"/>
    </source>
</evidence>
<feature type="transmembrane region" description="Helical" evidence="1">
    <location>
        <begin position="37"/>
        <end position="58"/>
    </location>
</feature>
<dbReference type="Gramene" id="PRQ18042">
    <property type="protein sequence ID" value="PRQ18042"/>
    <property type="gene ID" value="RchiOBHm_Chr7g0201561"/>
</dbReference>